<accession>A0ABQ7U165</accession>
<protein>
    <submittedName>
        <fullName evidence="1">Uncharacterized protein</fullName>
    </submittedName>
</protein>
<comment type="caution">
    <text evidence="1">The sequence shown here is derived from an EMBL/GenBank/DDBJ whole genome shotgun (WGS) entry which is preliminary data.</text>
</comment>
<organism evidence="1 2">
    <name type="scientific">Solanum tuberosum</name>
    <name type="common">Potato</name>
    <dbReference type="NCBI Taxonomy" id="4113"/>
    <lineage>
        <taxon>Eukaryota</taxon>
        <taxon>Viridiplantae</taxon>
        <taxon>Streptophyta</taxon>
        <taxon>Embryophyta</taxon>
        <taxon>Tracheophyta</taxon>
        <taxon>Spermatophyta</taxon>
        <taxon>Magnoliopsida</taxon>
        <taxon>eudicotyledons</taxon>
        <taxon>Gunneridae</taxon>
        <taxon>Pentapetalae</taxon>
        <taxon>asterids</taxon>
        <taxon>lamiids</taxon>
        <taxon>Solanales</taxon>
        <taxon>Solanaceae</taxon>
        <taxon>Solanoideae</taxon>
        <taxon>Solaneae</taxon>
        <taxon>Solanum</taxon>
    </lineage>
</organism>
<proteinExistence type="predicted"/>
<sequence length="117" mass="13979">MRETHMRYPKYYDSTDKILDLNFYSNFKQRYDKMSEEATTVGGISFTQLINEFEWNEDMINYVWGIRPYPGCMYWIGAKRILAVMNLNKTHFVTPEILLHEGRMNAYDCQLMGMEHA</sequence>
<dbReference type="EMBL" id="JAIVGD010000026">
    <property type="protein sequence ID" value="KAH0740605.1"/>
    <property type="molecule type" value="Genomic_DNA"/>
</dbReference>
<reference evidence="1 2" key="1">
    <citation type="journal article" date="2021" name="bioRxiv">
        <title>Chromosome-scale and haplotype-resolved genome assembly of a tetraploid potato cultivar.</title>
        <authorList>
            <person name="Sun H."/>
            <person name="Jiao W.-B."/>
            <person name="Krause K."/>
            <person name="Campoy J.A."/>
            <person name="Goel M."/>
            <person name="Folz-Donahue K."/>
            <person name="Kukat C."/>
            <person name="Huettel B."/>
            <person name="Schneeberger K."/>
        </authorList>
    </citation>
    <scope>NUCLEOTIDE SEQUENCE [LARGE SCALE GENOMIC DNA]</scope>
    <source>
        <strain evidence="1">SolTubOtavaFocal</strain>
        <tissue evidence="1">Leaves</tissue>
    </source>
</reference>
<evidence type="ECO:0000313" key="1">
    <source>
        <dbReference type="EMBL" id="KAH0740605.1"/>
    </source>
</evidence>
<name>A0ABQ7U165_SOLTU</name>
<evidence type="ECO:0000313" key="2">
    <source>
        <dbReference type="Proteomes" id="UP000826656"/>
    </source>
</evidence>
<dbReference type="Proteomes" id="UP000826656">
    <property type="component" value="Unassembled WGS sequence"/>
</dbReference>
<gene>
    <name evidence="1" type="ORF">KY290_033648</name>
</gene>
<keyword evidence="2" id="KW-1185">Reference proteome</keyword>